<comment type="caution">
    <text evidence="5">The sequence shown here is derived from an EMBL/GenBank/DDBJ whole genome shotgun (WGS) entry which is preliminary data.</text>
</comment>
<accession>A0AA90SDQ0</accession>
<reference evidence="5 6" key="1">
    <citation type="journal article" date="2023" name="bioRxiv">
        <title>An intranuclear bacterial parasite of deep-sea mussels expresses apoptosis inhibitors acquired from its host.</title>
        <authorList>
            <person name="Gonzalez Porras M.A."/>
            <person name="Assie A."/>
            <person name="Tietjen M."/>
            <person name="Violette M."/>
            <person name="Kleiner M."/>
            <person name="Gruber-Vodicka H."/>
            <person name="Dubilier N."/>
            <person name="Leisch N."/>
        </authorList>
    </citation>
    <scope>NUCLEOTIDE SEQUENCE [LARGE SCALE GENOMIC DNA]</scope>
    <source>
        <strain evidence="5">IAP13</strain>
    </source>
</reference>
<evidence type="ECO:0000256" key="2">
    <source>
        <dbReference type="ARBA" id="ARBA00022676"/>
    </source>
</evidence>
<proteinExistence type="inferred from homology"/>
<gene>
    <name evidence="5" type="ORF">QS748_10440</name>
</gene>
<protein>
    <submittedName>
        <fullName evidence="5">Glycosyltransferase family 25 protein</fullName>
    </submittedName>
</protein>
<dbReference type="AlphaFoldDB" id="A0AA90SDQ0"/>
<name>A0AA90SDQ0_9GAMM</name>
<dbReference type="InterPro" id="IPR050757">
    <property type="entry name" value="Collagen_mod_GT25"/>
</dbReference>
<feature type="domain" description="Glycosyl transferase family 25" evidence="4">
    <location>
        <begin position="9"/>
        <end position="186"/>
    </location>
</feature>
<sequence>MNKNSIVIPAFVICLEREADRRKCIKDHLNSFKVAFDFFNAVDGRTLSVDEKEKYYSESLSVKTRGRILASGEIGCYLSHSRIWQHIVDAGINKALVIESDAVFTDEAIQIINKIDKDVSGWELIMLYYRECYPAFKGRFNITPQTQLVKFSNKSACTTAYLVTSDGAKKLLDKAYPIQMPVDDYMTGGYIDKQLSTFAAYPRTVHITDDALETSSIREDLFPMMDSLGIKRRVSRKTNIFKILEKELRRFFKKLNPPSWL</sequence>
<evidence type="ECO:0000256" key="3">
    <source>
        <dbReference type="ARBA" id="ARBA00022679"/>
    </source>
</evidence>
<keyword evidence="3" id="KW-0808">Transferase</keyword>
<evidence type="ECO:0000313" key="6">
    <source>
        <dbReference type="Proteomes" id="UP001178148"/>
    </source>
</evidence>
<dbReference type="PANTHER" id="PTHR10730">
    <property type="entry name" value="PROCOLLAGEN-LYSINE,2-OXOGLUTARATE 5-DIOXYGENASE/GLYCOSYLTRANSFERASE 25 FAMILY MEMBER"/>
    <property type="match status" value="1"/>
</dbReference>
<dbReference type="InterPro" id="IPR002654">
    <property type="entry name" value="Glyco_trans_25"/>
</dbReference>
<dbReference type="Proteomes" id="UP001178148">
    <property type="component" value="Unassembled WGS sequence"/>
</dbReference>
<evidence type="ECO:0000256" key="1">
    <source>
        <dbReference type="ARBA" id="ARBA00006721"/>
    </source>
</evidence>
<evidence type="ECO:0000313" key="5">
    <source>
        <dbReference type="EMBL" id="MDP0589572.1"/>
    </source>
</evidence>
<dbReference type="Pfam" id="PF01755">
    <property type="entry name" value="Glyco_transf_25"/>
    <property type="match status" value="1"/>
</dbReference>
<evidence type="ECO:0000259" key="4">
    <source>
        <dbReference type="Pfam" id="PF01755"/>
    </source>
</evidence>
<keyword evidence="2" id="KW-0328">Glycosyltransferase</keyword>
<organism evidence="5 6">
    <name type="scientific">Candidatus Endonucleibacter bathymodioli</name>
    <dbReference type="NCBI Taxonomy" id="539814"/>
    <lineage>
        <taxon>Bacteria</taxon>
        <taxon>Pseudomonadati</taxon>
        <taxon>Pseudomonadota</taxon>
        <taxon>Gammaproteobacteria</taxon>
        <taxon>Oceanospirillales</taxon>
        <taxon>Endozoicomonadaceae</taxon>
        <taxon>Candidatus Endonucleibacter</taxon>
    </lineage>
</organism>
<dbReference type="CDD" id="cd06532">
    <property type="entry name" value="Glyco_transf_25"/>
    <property type="match status" value="1"/>
</dbReference>
<keyword evidence="6" id="KW-1185">Reference proteome</keyword>
<dbReference type="PANTHER" id="PTHR10730:SF53">
    <property type="entry name" value="GLYCOSYLTRANSFERASE 25 FAMILY MEMBER"/>
    <property type="match status" value="1"/>
</dbReference>
<dbReference type="GO" id="GO:0016740">
    <property type="term" value="F:transferase activity"/>
    <property type="evidence" value="ECO:0007669"/>
    <property type="project" value="UniProtKB-KW"/>
</dbReference>
<dbReference type="EMBL" id="JASXSV010000016">
    <property type="protein sequence ID" value="MDP0589572.1"/>
    <property type="molecule type" value="Genomic_DNA"/>
</dbReference>
<comment type="similarity">
    <text evidence="1">Belongs to the glycosyltransferase 25 family.</text>
</comment>